<keyword evidence="9" id="KW-1185">Reference proteome</keyword>
<proteinExistence type="inferred from homology"/>
<dbReference type="GeneID" id="92088320"/>
<feature type="compositionally biased region" description="Low complexity" evidence="6">
    <location>
        <begin position="763"/>
        <end position="773"/>
    </location>
</feature>
<gene>
    <name evidence="8" type="ORF">PG994_003848</name>
</gene>
<dbReference type="SMART" id="SM00230">
    <property type="entry name" value="CysPc"/>
    <property type="match status" value="1"/>
</dbReference>
<keyword evidence="4 5" id="KW-0788">Thiol protease</keyword>
<evidence type="ECO:0000313" key="9">
    <source>
        <dbReference type="Proteomes" id="UP001480595"/>
    </source>
</evidence>
<dbReference type="PROSITE" id="PS50203">
    <property type="entry name" value="CALPAIN_CAT"/>
    <property type="match status" value="1"/>
</dbReference>
<dbReference type="SUPFAM" id="SSF49758">
    <property type="entry name" value="Calpain large subunit, middle domain (domain III)"/>
    <property type="match status" value="2"/>
</dbReference>
<dbReference type="Proteomes" id="UP001480595">
    <property type="component" value="Unassembled WGS sequence"/>
</dbReference>
<dbReference type="Gene3D" id="2.60.120.380">
    <property type="match status" value="1"/>
</dbReference>
<comment type="similarity">
    <text evidence="1">Belongs to the peptidase C2 family. PalB/RIM13 subfamily.</text>
</comment>
<dbReference type="InterPro" id="IPR001300">
    <property type="entry name" value="Peptidase_C2_calpain_cat"/>
</dbReference>
<dbReference type="InterPro" id="IPR051297">
    <property type="entry name" value="PalB/RIM13"/>
</dbReference>
<reference evidence="8 9" key="1">
    <citation type="submission" date="2023-01" db="EMBL/GenBank/DDBJ databases">
        <title>Analysis of 21 Apiospora genomes using comparative genomics revels a genus with tremendous synthesis potential of carbohydrate active enzymes and secondary metabolites.</title>
        <authorList>
            <person name="Sorensen T."/>
        </authorList>
    </citation>
    <scope>NUCLEOTIDE SEQUENCE [LARGE SCALE GENOMIC DNA]</scope>
    <source>
        <strain evidence="8 9">CBS 135458</strain>
    </source>
</reference>
<evidence type="ECO:0000256" key="4">
    <source>
        <dbReference type="ARBA" id="ARBA00022807"/>
    </source>
</evidence>
<dbReference type="Pfam" id="PF00648">
    <property type="entry name" value="Peptidase_C2"/>
    <property type="match status" value="1"/>
</dbReference>
<keyword evidence="2 5" id="KW-0645">Protease</keyword>
<dbReference type="Gene3D" id="3.90.70.10">
    <property type="entry name" value="Cysteine proteinases"/>
    <property type="match status" value="1"/>
</dbReference>
<evidence type="ECO:0000256" key="3">
    <source>
        <dbReference type="ARBA" id="ARBA00022801"/>
    </source>
</evidence>
<keyword evidence="3 5" id="KW-0378">Hydrolase</keyword>
<evidence type="ECO:0000259" key="7">
    <source>
        <dbReference type="PROSITE" id="PS50203"/>
    </source>
</evidence>
<dbReference type="InterPro" id="IPR036213">
    <property type="entry name" value="Calpain_III_sf"/>
</dbReference>
<dbReference type="RefSeq" id="XP_066719535.1">
    <property type="nucleotide sequence ID" value="XM_066855257.1"/>
</dbReference>
<name>A0ABR1VZ91_9PEZI</name>
<evidence type="ECO:0000313" key="8">
    <source>
        <dbReference type="EMBL" id="KAK8076576.1"/>
    </source>
</evidence>
<evidence type="ECO:0000256" key="1">
    <source>
        <dbReference type="ARBA" id="ARBA00010193"/>
    </source>
</evidence>
<feature type="domain" description="Calpain catalytic" evidence="7">
    <location>
        <begin position="136"/>
        <end position="432"/>
    </location>
</feature>
<dbReference type="InterPro" id="IPR022683">
    <property type="entry name" value="Calpain_III"/>
</dbReference>
<accession>A0ABR1VZ91</accession>
<comment type="caution">
    <text evidence="8">The sequence shown here is derived from an EMBL/GenBank/DDBJ whole genome shotgun (WGS) entry which is preliminary data.</text>
</comment>
<feature type="compositionally biased region" description="Gly residues" evidence="6">
    <location>
        <begin position="774"/>
        <end position="784"/>
    </location>
</feature>
<dbReference type="InterPro" id="IPR022684">
    <property type="entry name" value="Calpain_cysteine_protease"/>
</dbReference>
<sequence length="890" mass="97612">MHTRHQQGATPLQLIFVKQDTAICCYGKTASCFIANFRIPHQKREAQALRCSGQEALDHAIASAELYMKAAGTARVPTEKARLRQKCNDLLSLAERLKKIARAVDTVSQVEKRLKLPRLSRQIPISEQTILLRGSKLHGNKFPPWESDPDPDEFQGSSFTGWTSINDDKYSRLRLMEAEDDFDLVQDITTDCSVVASLGAGIKHLRPGPASILPTVMFPIDSDKGQPQVSENGKYVFRMNFNGCFRKVVIDDRLPSSHNERTLYVVDRQNPKLVWPALMEKAYLKVRGGYDFPGSNSGTDLWIITGWIPQQLFLQSDDIDFDQTWARVKKAYDYGDVIITLGTGRLSLAEEETSGLVGEHDYAVLDVSESQGNKRMLVKNPWCAGLVWKGIGSSDARQSPSDHPTKLKPGSFWISFHDVTQNYESLYLNWNPGLFTERQDHHFVWELPPPSLSLSFAHNVQYSMTASASGSAWILLSRHFQDAELEIARALSNSTLTDVSTKLGFMSLYIFDNANGCRVELGDKSLYRGPFVDSPQTLAPFEAKTGVSYTIVVAQQGLPLPSYAFTLSFFSRCPLAITKARDSMLYYTELKSSWTRRTAGGNAAAATYLFNPQFALTIPKSGRDGDDGGPLTILLSTESPDLAVHIDLVWASGRRVTTLAVRDIVATSGEYRRGCALVRVPRLDPGTTYTVVCSTFEPGQLADFSLRVGANVDKCRLVPVAADAAGMLRTPLAPLLFEGPGEVRKTARMQVGRLTRASVILTRRSGASNNSSSSGGGGGGGGRSIPGTPRSLPHVRLRVELGRGPDRVVVAASGAEEDNEEGEFMEVGAVGLRTREFDLDPLLIQARRGLWIVVEVMGGVPMAAANSDEGLSIEVLSDGPVGVGRWEGDD</sequence>
<feature type="active site" evidence="5">
    <location>
        <position position="192"/>
    </location>
</feature>
<feature type="active site" evidence="5">
    <location>
        <position position="380"/>
    </location>
</feature>
<dbReference type="PANTHER" id="PTHR46143">
    <property type="entry name" value="CALPAIN-7"/>
    <property type="match status" value="1"/>
</dbReference>
<dbReference type="SUPFAM" id="SSF54001">
    <property type="entry name" value="Cysteine proteinases"/>
    <property type="match status" value="1"/>
</dbReference>
<dbReference type="PRINTS" id="PR00704">
    <property type="entry name" value="CALPAIN"/>
</dbReference>
<dbReference type="InterPro" id="IPR038765">
    <property type="entry name" value="Papain-like_cys_pep_sf"/>
</dbReference>
<protein>
    <submittedName>
        <fullName evidence="8">PALB protein</fullName>
    </submittedName>
</protein>
<dbReference type="EMBL" id="JAQQWL010000004">
    <property type="protein sequence ID" value="KAK8076576.1"/>
    <property type="molecule type" value="Genomic_DNA"/>
</dbReference>
<feature type="region of interest" description="Disordered" evidence="6">
    <location>
        <begin position="762"/>
        <end position="791"/>
    </location>
</feature>
<evidence type="ECO:0000256" key="2">
    <source>
        <dbReference type="ARBA" id="ARBA00022670"/>
    </source>
</evidence>
<dbReference type="PANTHER" id="PTHR46143:SF1">
    <property type="entry name" value="CALPAIN-7"/>
    <property type="match status" value="1"/>
</dbReference>
<organism evidence="8 9">
    <name type="scientific">Apiospora phragmitis</name>
    <dbReference type="NCBI Taxonomy" id="2905665"/>
    <lineage>
        <taxon>Eukaryota</taxon>
        <taxon>Fungi</taxon>
        <taxon>Dikarya</taxon>
        <taxon>Ascomycota</taxon>
        <taxon>Pezizomycotina</taxon>
        <taxon>Sordariomycetes</taxon>
        <taxon>Xylariomycetidae</taxon>
        <taxon>Amphisphaeriales</taxon>
        <taxon>Apiosporaceae</taxon>
        <taxon>Apiospora</taxon>
    </lineage>
</organism>
<dbReference type="Pfam" id="PF25435">
    <property type="entry name" value="PalB_C"/>
    <property type="match status" value="1"/>
</dbReference>
<dbReference type="SMART" id="SM00720">
    <property type="entry name" value="calpain_III"/>
    <property type="match status" value="1"/>
</dbReference>
<evidence type="ECO:0000256" key="6">
    <source>
        <dbReference type="SAM" id="MobiDB-lite"/>
    </source>
</evidence>
<feature type="active site" evidence="5">
    <location>
        <position position="360"/>
    </location>
</feature>
<evidence type="ECO:0000256" key="5">
    <source>
        <dbReference type="PROSITE-ProRule" id="PRU00239"/>
    </source>
</evidence>